<evidence type="ECO:0000313" key="2">
    <source>
        <dbReference type="Proteomes" id="UP000070409"/>
    </source>
</evidence>
<sequence>MSWVEVKLTEARRQIHKDVYAVVEKYVDEGWRIRAMGHKFVLYCPCSDGGDHARVRVFGTPKNPSTHARSIDRECRKCPGVPR</sequence>
<dbReference type="EMBL" id="LSRE01000004">
    <property type="protein sequence ID" value="KXP00709.1"/>
    <property type="molecule type" value="Genomic_DNA"/>
</dbReference>
<dbReference type="Proteomes" id="UP000070409">
    <property type="component" value="Unassembled WGS sequence"/>
</dbReference>
<organism evidence="1 2">
    <name type="scientific">Tsukamurella pseudospumae</name>
    <dbReference type="NCBI Taxonomy" id="239498"/>
    <lineage>
        <taxon>Bacteria</taxon>
        <taxon>Bacillati</taxon>
        <taxon>Actinomycetota</taxon>
        <taxon>Actinomycetes</taxon>
        <taxon>Mycobacteriales</taxon>
        <taxon>Tsukamurellaceae</taxon>
        <taxon>Tsukamurella</taxon>
    </lineage>
</organism>
<evidence type="ECO:0000313" key="1">
    <source>
        <dbReference type="EMBL" id="KXP00709.1"/>
    </source>
</evidence>
<protein>
    <submittedName>
        <fullName evidence="1">Uncharacterized protein</fullName>
    </submittedName>
</protein>
<proteinExistence type="predicted"/>
<accession>A0A137ZRC4</accession>
<reference evidence="1 2" key="1">
    <citation type="submission" date="2016-02" db="EMBL/GenBank/DDBJ databases">
        <authorList>
            <person name="Teng J.L."/>
            <person name="Tang Y."/>
            <person name="Huang Y."/>
            <person name="Guo F."/>
            <person name="Wei W."/>
            <person name="Chen J.H."/>
            <person name="Wong S.Y."/>
            <person name="Lau S.K."/>
            <person name="Woo P.C."/>
        </authorList>
    </citation>
    <scope>NUCLEOTIDE SEQUENCE [LARGE SCALE GENOMIC DNA]</scope>
    <source>
        <strain evidence="1 2">JCM 13375</strain>
    </source>
</reference>
<keyword evidence="2" id="KW-1185">Reference proteome</keyword>
<gene>
    <name evidence="1" type="ORF">AXK61_14490</name>
</gene>
<comment type="caution">
    <text evidence="1">The sequence shown here is derived from an EMBL/GenBank/DDBJ whole genome shotgun (WGS) entry which is preliminary data.</text>
</comment>
<name>A0A137ZRC4_9ACTN</name>